<evidence type="ECO:0000313" key="1">
    <source>
        <dbReference type="EMBL" id="RNI31350.1"/>
    </source>
</evidence>
<dbReference type="Proteomes" id="UP000272117">
    <property type="component" value="Unassembled WGS sequence"/>
</dbReference>
<reference evidence="1 2" key="1">
    <citation type="submission" date="2018-11" db="EMBL/GenBank/DDBJ databases">
        <title>Rufibacter latericius sp. nov., isolated from water in Baiyang Lake.</title>
        <authorList>
            <person name="Yang Y."/>
        </authorList>
    </citation>
    <scope>NUCLEOTIDE SEQUENCE [LARGE SCALE GENOMIC DNA]</scope>
    <source>
        <strain evidence="1 2">R-22-1c-1</strain>
    </source>
</reference>
<evidence type="ECO:0000313" key="2">
    <source>
        <dbReference type="Proteomes" id="UP000272117"/>
    </source>
</evidence>
<comment type="caution">
    <text evidence="1">The sequence shown here is derived from an EMBL/GenBank/DDBJ whole genome shotgun (WGS) entry which is preliminary data.</text>
</comment>
<organism evidence="1 2">
    <name type="scientific">Rufibacter latericius</name>
    <dbReference type="NCBI Taxonomy" id="2487040"/>
    <lineage>
        <taxon>Bacteria</taxon>
        <taxon>Pseudomonadati</taxon>
        <taxon>Bacteroidota</taxon>
        <taxon>Cytophagia</taxon>
        <taxon>Cytophagales</taxon>
        <taxon>Hymenobacteraceae</taxon>
        <taxon>Rufibacter</taxon>
    </lineage>
</organism>
<dbReference type="Gene3D" id="2.60.40.1930">
    <property type="match status" value="1"/>
</dbReference>
<protein>
    <recommendedName>
        <fullName evidence="3">Macroglobulin domain-containing protein</fullName>
    </recommendedName>
</protein>
<accession>A0A3M9N0P9</accession>
<evidence type="ECO:0008006" key="3">
    <source>
        <dbReference type="Google" id="ProtNLM"/>
    </source>
</evidence>
<gene>
    <name evidence="1" type="ORF">EFB08_02150</name>
</gene>
<dbReference type="AlphaFoldDB" id="A0A3M9N0P9"/>
<sequence length="791" mass="86386">MLLLLVPLTGFTFMADSWKTALKQGLVQQENKEKEQIHVRFSQPYYASGDTVRFKAYVLNAASLQPTRQSHVLEVEFRTPAMATTQHLRFAVQDGIALGSFVLPDSLSRGQYEVVAYTPAMLAGGKKEAFQQRLRVLGPATDKSKAEATTPISVTLTAFPEGGKLVSQVQSRVAIKATDQSGMGVATKGRIIGASGAATPFSTNERGEGLVLFTPQGSGDGYRWALENTSASLSLNEAKFPTVETQGVGLRVQTGPDSLLRLTLLPNAAWLQKRGDKRVQVMFQADGKTVFSTGEKLSKPEGTEVVVPRGKFPAGLLAVTIANADGQVEAQRLVLLQHPNHLQIQVKTDRIRYGRREPVRITASVIDAAGNPVEASLSFAVRTRSQADALRASSLEQTVLGRGVPALIPGKSASQLLDSTLEWSLLTQTGLKDFRFGPVSGKSTQNEAVAFEGLQIEGRVVDANGAPMETSTVLLYGKRSEEPMLFTPGPDGRFSFQSPEFVHPDQFTFEVLRGGSRLREAKLEWINLPIFAAASPLPLQLTETEARYLKQIALQRRSNSLFHSKGGIIKSGQQDSVAALLSELGRPDQSIDLSKYITFKDLAEVVKETLPLASVVETDDGKQIRIFSPERVGAKFKEHPLYFIDGVPTLNNDWLLKLPGNSIRKIDLFYAQRKLSNLGLIGRHGVLSVTTQAPHPAPKDFQDNRTLGWSGLAPVHAFNTPSYEYTVPKPAPDFRNLLFWAPQILTDAKGNGSVTFYTSDDVGDFEVEVEAYSKSGLLGSQFYRFSVVPNL</sequence>
<keyword evidence="2" id="KW-1185">Reference proteome</keyword>
<name>A0A3M9N0P9_9BACT</name>
<proteinExistence type="predicted"/>
<dbReference type="EMBL" id="RJJD01000001">
    <property type="protein sequence ID" value="RNI31350.1"/>
    <property type="molecule type" value="Genomic_DNA"/>
</dbReference>